<evidence type="ECO:0000256" key="3">
    <source>
        <dbReference type="ARBA" id="ARBA00022692"/>
    </source>
</evidence>
<feature type="transmembrane region" description="Helical" evidence="6">
    <location>
        <begin position="233"/>
        <end position="252"/>
    </location>
</feature>
<protein>
    <submittedName>
        <fullName evidence="7">Multidrug transporter MatE</fullName>
    </submittedName>
</protein>
<dbReference type="PANTHER" id="PTHR43823">
    <property type="entry name" value="SPORULATION PROTEIN YKVU"/>
    <property type="match status" value="1"/>
</dbReference>
<feature type="transmembrane region" description="Helical" evidence="6">
    <location>
        <begin position="54"/>
        <end position="75"/>
    </location>
</feature>
<accession>A0A099YDL4</accession>
<comment type="caution">
    <text evidence="7">The sequence shown here is derived from an EMBL/GenBank/DDBJ whole genome shotgun (WGS) entry which is preliminary data.</text>
</comment>
<feature type="transmembrane region" description="Helical" evidence="6">
    <location>
        <begin position="353"/>
        <end position="376"/>
    </location>
</feature>
<feature type="transmembrane region" description="Helical" evidence="6">
    <location>
        <begin position="388"/>
        <end position="405"/>
    </location>
</feature>
<feature type="transmembrane region" description="Helical" evidence="6">
    <location>
        <begin position="188"/>
        <end position="206"/>
    </location>
</feature>
<dbReference type="GO" id="GO:0042910">
    <property type="term" value="F:xenobiotic transmembrane transporter activity"/>
    <property type="evidence" value="ECO:0007669"/>
    <property type="project" value="InterPro"/>
</dbReference>
<feature type="transmembrane region" description="Helical" evidence="6">
    <location>
        <begin position="312"/>
        <end position="333"/>
    </location>
</feature>
<evidence type="ECO:0000313" key="7">
    <source>
        <dbReference type="EMBL" id="KGL66675.1"/>
    </source>
</evidence>
<evidence type="ECO:0000256" key="2">
    <source>
        <dbReference type="ARBA" id="ARBA00022475"/>
    </source>
</evidence>
<dbReference type="GO" id="GO:0015297">
    <property type="term" value="F:antiporter activity"/>
    <property type="evidence" value="ECO:0007669"/>
    <property type="project" value="InterPro"/>
</dbReference>
<feature type="transmembrane region" description="Helical" evidence="6">
    <location>
        <begin position="411"/>
        <end position="429"/>
    </location>
</feature>
<feature type="transmembrane region" description="Helical" evidence="6">
    <location>
        <begin position="163"/>
        <end position="182"/>
    </location>
</feature>
<dbReference type="EMBL" id="JROC01000034">
    <property type="protein sequence ID" value="KGL66675.1"/>
    <property type="molecule type" value="Genomic_DNA"/>
</dbReference>
<dbReference type="Proteomes" id="UP000030001">
    <property type="component" value="Unassembled WGS sequence"/>
</dbReference>
<evidence type="ECO:0000256" key="5">
    <source>
        <dbReference type="ARBA" id="ARBA00023136"/>
    </source>
</evidence>
<evidence type="ECO:0000256" key="4">
    <source>
        <dbReference type="ARBA" id="ARBA00022989"/>
    </source>
</evidence>
<evidence type="ECO:0000256" key="1">
    <source>
        <dbReference type="ARBA" id="ARBA00004651"/>
    </source>
</evidence>
<dbReference type="InterPro" id="IPR002528">
    <property type="entry name" value="MATE_fam"/>
</dbReference>
<dbReference type="InterPro" id="IPR051327">
    <property type="entry name" value="MATE_MepA_subfamily"/>
</dbReference>
<dbReference type="Pfam" id="PF01554">
    <property type="entry name" value="MatE"/>
    <property type="match status" value="2"/>
</dbReference>
<feature type="transmembrane region" description="Helical" evidence="6">
    <location>
        <begin position="21"/>
        <end position="48"/>
    </location>
</feature>
<evidence type="ECO:0000313" key="8">
    <source>
        <dbReference type="Proteomes" id="UP000030001"/>
    </source>
</evidence>
<feature type="transmembrane region" description="Helical" evidence="6">
    <location>
        <begin position="130"/>
        <end position="151"/>
    </location>
</feature>
<keyword evidence="3 6" id="KW-0812">Transmembrane</keyword>
<feature type="transmembrane region" description="Helical" evidence="6">
    <location>
        <begin position="264"/>
        <end position="291"/>
    </location>
</feature>
<organism evidence="7 8">
    <name type="scientific">Limosilactobacillus mucosae</name>
    <name type="common">Lactobacillus mucosae</name>
    <dbReference type="NCBI Taxonomy" id="97478"/>
    <lineage>
        <taxon>Bacteria</taxon>
        <taxon>Bacillati</taxon>
        <taxon>Bacillota</taxon>
        <taxon>Bacilli</taxon>
        <taxon>Lactobacillales</taxon>
        <taxon>Lactobacillaceae</taxon>
        <taxon>Limosilactobacillus</taxon>
    </lineage>
</organism>
<dbReference type="PANTHER" id="PTHR43823:SF3">
    <property type="entry name" value="MULTIDRUG EXPORT PROTEIN MEPA"/>
    <property type="match status" value="1"/>
</dbReference>
<proteinExistence type="predicted"/>
<feature type="transmembrane region" description="Helical" evidence="6">
    <location>
        <begin position="87"/>
        <end position="110"/>
    </location>
</feature>
<name>A0A099YDL4_LIMMU</name>
<sequence>MKHHESIIGELNNYIVRNVTASVGLSIYILVDTLFISMAAGAMGLTVLNLALPIYSLFSCTGLLLGVGGAAYFSLNKIDHPERVKTLYSELVIFAVLLGTAVIILINLFTRPLATILGANDQTMGMAIKYLRLMSIDAPVTMVNYITVNFVRNDNHPGLTMRAALIESFVVIIFDWFFIFGLHLQIEGAALAAVVSPATSLIVLSFHKRFPYRQLEWHWVWPRLKTLKTAAKLGVSACLNELSTGVSIYVFNMVLLKLSGNYAVAAYGVISNIAIVTVAIANGVALGVQPLASREYGTRHFRNVRLALRHGIKITAAIAALAFVALVAFRHPIITLFNHDHSLQLTRYAMAGMPIYFTSTLFSAINLLMIIFLTAINCATLSFSLSLLRGYVVLLPAIILMGWLFGINGVWAAVPVTELLITLVGFFLVHQQDHRLRLMEDAQRKANLTKSA</sequence>
<keyword evidence="5 6" id="KW-0472">Membrane</keyword>
<gene>
    <name evidence="7" type="ORF">LX03_07550</name>
</gene>
<dbReference type="GO" id="GO:0005886">
    <property type="term" value="C:plasma membrane"/>
    <property type="evidence" value="ECO:0007669"/>
    <property type="project" value="UniProtKB-SubCell"/>
</dbReference>
<keyword evidence="2" id="KW-1003">Cell membrane</keyword>
<keyword evidence="4 6" id="KW-1133">Transmembrane helix</keyword>
<comment type="subcellular location">
    <subcellularLocation>
        <location evidence="1">Cell membrane</location>
        <topology evidence="1">Multi-pass membrane protein</topology>
    </subcellularLocation>
</comment>
<dbReference type="AlphaFoldDB" id="A0A099YDL4"/>
<evidence type="ECO:0000256" key="6">
    <source>
        <dbReference type="SAM" id="Phobius"/>
    </source>
</evidence>
<reference evidence="7 8" key="1">
    <citation type="submission" date="2014-09" db="EMBL/GenBank/DDBJ databases">
        <title>Lactobacillus mucosae CRL573 Genome Sequencing.</title>
        <authorList>
            <person name="Bleckwedel J."/>
            <person name="Teran L.C."/>
            <person name="Bonacina J."/>
            <person name="Saavedra L."/>
            <person name="Mozzi F.B."/>
            <person name="Raya R.R."/>
        </authorList>
    </citation>
    <scope>NUCLEOTIDE SEQUENCE [LARGE SCALE GENOMIC DNA]</scope>
    <source>
        <strain evidence="7 8">CRL573</strain>
    </source>
</reference>